<feature type="domain" description="Transglycosylase SLT" evidence="1">
    <location>
        <begin position="53"/>
        <end position="161"/>
    </location>
</feature>
<dbReference type="Pfam" id="PF01464">
    <property type="entry name" value="SLT"/>
    <property type="match status" value="1"/>
</dbReference>
<dbReference type="OrthoDB" id="9815002at2"/>
<evidence type="ECO:0000259" key="1">
    <source>
        <dbReference type="Pfam" id="PF01464"/>
    </source>
</evidence>
<dbReference type="EMBL" id="SMAG01000001">
    <property type="protein sequence ID" value="TCS96723.1"/>
    <property type="molecule type" value="Genomic_DNA"/>
</dbReference>
<protein>
    <submittedName>
        <fullName evidence="2">Soluble lytic murein transglycosylase</fullName>
    </submittedName>
</protein>
<dbReference type="PANTHER" id="PTHR37423">
    <property type="entry name" value="SOLUBLE LYTIC MUREIN TRANSGLYCOSYLASE-RELATED"/>
    <property type="match status" value="1"/>
</dbReference>
<comment type="caution">
    <text evidence="2">The sequence shown here is derived from an EMBL/GenBank/DDBJ whole genome shotgun (WGS) entry which is preliminary data.</text>
</comment>
<proteinExistence type="predicted"/>
<dbReference type="InterPro" id="IPR023346">
    <property type="entry name" value="Lysozyme-like_dom_sf"/>
</dbReference>
<dbReference type="AlphaFoldDB" id="A0A4R3LA63"/>
<dbReference type="CDD" id="cd16896">
    <property type="entry name" value="LT_Slt70-like"/>
    <property type="match status" value="1"/>
</dbReference>
<dbReference type="SUPFAM" id="SSF53955">
    <property type="entry name" value="Lysozyme-like"/>
    <property type="match status" value="1"/>
</dbReference>
<gene>
    <name evidence="2" type="ORF">EDD58_101364</name>
</gene>
<name>A0A4R3LA63_9BACL</name>
<accession>A0A4R3LA63</accession>
<reference evidence="2 3" key="1">
    <citation type="submission" date="2019-03" db="EMBL/GenBank/DDBJ databases">
        <title>Genomic Encyclopedia of Type Strains, Phase IV (KMG-IV): sequencing the most valuable type-strain genomes for metagenomic binning, comparative biology and taxonomic classification.</title>
        <authorList>
            <person name="Goeker M."/>
        </authorList>
    </citation>
    <scope>NUCLEOTIDE SEQUENCE [LARGE SCALE GENOMIC DNA]</scope>
    <source>
        <strain evidence="2 3">DSM 45707</strain>
    </source>
</reference>
<evidence type="ECO:0000313" key="3">
    <source>
        <dbReference type="Proteomes" id="UP000294937"/>
    </source>
</evidence>
<dbReference type="Proteomes" id="UP000294937">
    <property type="component" value="Unassembled WGS sequence"/>
</dbReference>
<evidence type="ECO:0000313" key="2">
    <source>
        <dbReference type="EMBL" id="TCS96723.1"/>
    </source>
</evidence>
<dbReference type="Gene3D" id="1.10.530.10">
    <property type="match status" value="1"/>
</dbReference>
<dbReference type="InterPro" id="IPR008258">
    <property type="entry name" value="Transglycosylase_SLT_dom_1"/>
</dbReference>
<keyword evidence="3" id="KW-1185">Reference proteome</keyword>
<organism evidence="2 3">
    <name type="scientific">Hazenella coriacea</name>
    <dbReference type="NCBI Taxonomy" id="1179467"/>
    <lineage>
        <taxon>Bacteria</taxon>
        <taxon>Bacillati</taxon>
        <taxon>Bacillota</taxon>
        <taxon>Bacilli</taxon>
        <taxon>Bacillales</taxon>
        <taxon>Thermoactinomycetaceae</taxon>
        <taxon>Hazenella</taxon>
    </lineage>
</organism>
<dbReference type="PANTHER" id="PTHR37423:SF5">
    <property type="entry name" value="SOLUBLE LYTIC MUREIN TRANSGLYCOSYLASE"/>
    <property type="match status" value="1"/>
</dbReference>
<sequence>MELSNIKKWIKPAIVALPSKRVLLVAFVLVLVFIVLANTLINRLMYPLEYEDYIVDSAKETGADPYMIMAIIRVETKFDPDKESHRGARGLMQLMPGTVDDVIQRGGFSPASKNMVDDPAMNIRMGSWYIASLTKEFKGNKFAVAAAYNAGPGNVKKWLREGVWDGTLQNSSKIPFGETRHYVQRVNFYYEQYKQIYGDLPEIEQ</sequence>